<dbReference type="SUPFAM" id="SSF50129">
    <property type="entry name" value="GroES-like"/>
    <property type="match status" value="1"/>
</dbReference>
<dbReference type="CDD" id="cd00320">
    <property type="entry name" value="cpn10"/>
    <property type="match status" value="1"/>
</dbReference>
<dbReference type="GO" id="GO:0005524">
    <property type="term" value="F:ATP binding"/>
    <property type="evidence" value="ECO:0007669"/>
    <property type="project" value="InterPro"/>
</dbReference>
<dbReference type="InterPro" id="IPR011032">
    <property type="entry name" value="GroES-like_sf"/>
</dbReference>
<dbReference type="Gene3D" id="2.30.33.40">
    <property type="entry name" value="GroES chaperonin"/>
    <property type="match status" value="1"/>
</dbReference>
<keyword evidence="1" id="KW-0143">Chaperone</keyword>
<evidence type="ECO:0000313" key="2">
    <source>
        <dbReference type="EMBL" id="ASN63590.1"/>
    </source>
</evidence>
<dbReference type="EMBL" id="KU970996">
    <property type="protein sequence ID" value="ASN63590.1"/>
    <property type="molecule type" value="Genomic_DNA"/>
</dbReference>
<dbReference type="GO" id="GO:0044183">
    <property type="term" value="F:protein folding chaperone"/>
    <property type="evidence" value="ECO:0007669"/>
    <property type="project" value="InterPro"/>
</dbReference>
<name>A0A221S3T3_9VIRU</name>
<gene>
    <name evidence="2" type="primary">groES</name>
</gene>
<organism evidence="2">
    <name type="scientific">uncultured virus</name>
    <dbReference type="NCBI Taxonomy" id="340016"/>
    <lineage>
        <taxon>Viruses</taxon>
        <taxon>environmental samples</taxon>
    </lineage>
</organism>
<proteinExistence type="predicted"/>
<sequence>MQQPSMGAATKNDMWITEEHVEDPAVLPTIPGFHILVRPISVKAQTKGGLYLPDSVRNDISYLTTVGKVLAVGDSAYLDEAKFPKGPWCKTGDYVCYGKHSGQKFFYKGTKLLLLYDDQISMVVEDPKDLDPTYNLSN</sequence>
<evidence type="ECO:0000256" key="1">
    <source>
        <dbReference type="ARBA" id="ARBA00023186"/>
    </source>
</evidence>
<dbReference type="InterPro" id="IPR020818">
    <property type="entry name" value="Chaperonin_GroES"/>
</dbReference>
<dbReference type="InterPro" id="IPR037124">
    <property type="entry name" value="Chaperonin_GroES_sf"/>
</dbReference>
<dbReference type="SMART" id="SM00883">
    <property type="entry name" value="Cpn10"/>
    <property type="match status" value="1"/>
</dbReference>
<dbReference type="Pfam" id="PF00166">
    <property type="entry name" value="Cpn10"/>
    <property type="match status" value="1"/>
</dbReference>
<accession>A0A221S3T3</accession>
<protein>
    <submittedName>
        <fullName evidence="2">Co-chaperonin GroES</fullName>
    </submittedName>
</protein>
<reference evidence="2" key="1">
    <citation type="submission" date="2016-03" db="EMBL/GenBank/DDBJ databases">
        <title>Novel chaperonins are prevalent in the virioplankton and link to viral biology and ecology.</title>
        <authorList>
            <person name="Marine R.L."/>
            <person name="Nasko D.J."/>
            <person name="Polson S.W."/>
            <person name="Wommack K.E."/>
        </authorList>
    </citation>
    <scope>NUCLEOTIDE SEQUENCE</scope>
</reference>